<feature type="chain" id="PRO_5011447216" description="YXWGXW repeat-containing protein" evidence="1">
    <location>
        <begin position="24"/>
        <end position="154"/>
    </location>
</feature>
<evidence type="ECO:0008006" key="4">
    <source>
        <dbReference type="Google" id="ProtNLM"/>
    </source>
</evidence>
<organism evidence="2 3">
    <name type="scientific">Planctomicrobium piriforme</name>
    <dbReference type="NCBI Taxonomy" id="1576369"/>
    <lineage>
        <taxon>Bacteria</taxon>
        <taxon>Pseudomonadati</taxon>
        <taxon>Planctomycetota</taxon>
        <taxon>Planctomycetia</taxon>
        <taxon>Planctomycetales</taxon>
        <taxon>Planctomycetaceae</taxon>
        <taxon>Planctomicrobium</taxon>
    </lineage>
</organism>
<gene>
    <name evidence="2" type="ORF">SAMN05421753_106116</name>
</gene>
<keyword evidence="1" id="KW-0732">Signal</keyword>
<reference evidence="3" key="1">
    <citation type="submission" date="2016-10" db="EMBL/GenBank/DDBJ databases">
        <authorList>
            <person name="Varghese N."/>
            <person name="Submissions S."/>
        </authorList>
    </citation>
    <scope>NUCLEOTIDE SEQUENCE [LARGE SCALE GENOMIC DNA]</scope>
    <source>
        <strain evidence="3">DSM 26348</strain>
    </source>
</reference>
<evidence type="ECO:0000313" key="2">
    <source>
        <dbReference type="EMBL" id="SFI16919.1"/>
    </source>
</evidence>
<accession>A0A1I3G0D1</accession>
<dbReference type="AlphaFoldDB" id="A0A1I3G0D1"/>
<proteinExistence type="predicted"/>
<dbReference type="Proteomes" id="UP000199518">
    <property type="component" value="Unassembled WGS sequence"/>
</dbReference>
<feature type="signal peptide" evidence="1">
    <location>
        <begin position="1"/>
        <end position="23"/>
    </location>
</feature>
<protein>
    <recommendedName>
        <fullName evidence="4">YXWGXW repeat-containing protein</fullName>
    </recommendedName>
</protein>
<dbReference type="EMBL" id="FOQD01000006">
    <property type="protein sequence ID" value="SFI16919.1"/>
    <property type="molecule type" value="Genomic_DNA"/>
</dbReference>
<sequence>MFSMQTKVWAALVAASLVNVAVAQDYSQAPSQMQGVQQAHGQVYSPAAVPGTYVPGGQYPQLNAPLYPSPVQYTPPYNGGAIITNQAFAPHEMLYPHTYHAMYPPFYHKVTGGWFWTPFGVRQHEHWKLQGTEVNVKYRSNYPFFSGYHPPRIR</sequence>
<evidence type="ECO:0000256" key="1">
    <source>
        <dbReference type="SAM" id="SignalP"/>
    </source>
</evidence>
<keyword evidence="3" id="KW-1185">Reference proteome</keyword>
<name>A0A1I3G0D1_9PLAN</name>
<evidence type="ECO:0000313" key="3">
    <source>
        <dbReference type="Proteomes" id="UP000199518"/>
    </source>
</evidence>